<evidence type="ECO:0000313" key="2">
    <source>
        <dbReference type="Proteomes" id="UP000054683"/>
    </source>
</evidence>
<organism evidence="1 2">
    <name type="scientific">Caballeronia udeis</name>
    <dbReference type="NCBI Taxonomy" id="1232866"/>
    <lineage>
        <taxon>Bacteria</taxon>
        <taxon>Pseudomonadati</taxon>
        <taxon>Pseudomonadota</taxon>
        <taxon>Betaproteobacteria</taxon>
        <taxon>Burkholderiales</taxon>
        <taxon>Burkholderiaceae</taxon>
        <taxon>Caballeronia</taxon>
    </lineage>
</organism>
<accession>A0A158JPZ3</accession>
<dbReference type="EMBL" id="FCOK02000105">
    <property type="protein sequence ID" value="SAL70745.1"/>
    <property type="molecule type" value="Genomic_DNA"/>
</dbReference>
<evidence type="ECO:0000313" key="1">
    <source>
        <dbReference type="EMBL" id="SAL70745.1"/>
    </source>
</evidence>
<dbReference type="Proteomes" id="UP000054683">
    <property type="component" value="Unassembled WGS sequence"/>
</dbReference>
<reference evidence="1 2" key="1">
    <citation type="submission" date="2016-01" db="EMBL/GenBank/DDBJ databases">
        <authorList>
            <person name="Oliw E.H."/>
        </authorList>
    </citation>
    <scope>NUCLEOTIDE SEQUENCE [LARGE SCALE GENOMIC DNA]</scope>
    <source>
        <strain evidence="1">LMG 27134</strain>
    </source>
</reference>
<sequence length="115" mass="12636">MASRWRIIIGVLRWIVEKTTARAAPRMTAGSRKLDDGDEHVWTLGNHVVAAWCVAFVDRLQYGSRSWRGHLGFSPYRSARPVALVSHVGAAGDGVIAVLPVSHFYSLHAMTGVLL</sequence>
<gene>
    <name evidence="1" type="ORF">AWB69_08425</name>
</gene>
<proteinExistence type="predicted"/>
<dbReference type="AlphaFoldDB" id="A0A158JPZ3"/>
<protein>
    <submittedName>
        <fullName evidence="1">Uncharacterized protein</fullName>
    </submittedName>
</protein>
<name>A0A158JPZ3_9BURK</name>